<evidence type="ECO:0000313" key="1">
    <source>
        <dbReference type="EMBL" id="ETX06446.1"/>
    </source>
</evidence>
<dbReference type="InterPro" id="IPR023606">
    <property type="entry name" value="CoA-Trfase_III_dom_1_sf"/>
</dbReference>
<evidence type="ECO:0000313" key="2">
    <source>
        <dbReference type="Proteomes" id="UP000019140"/>
    </source>
</evidence>
<comment type="caution">
    <text evidence="1">The sequence shown here is derived from an EMBL/GenBank/DDBJ whole genome shotgun (WGS) entry which is preliminary data.</text>
</comment>
<dbReference type="GO" id="GO:0003824">
    <property type="term" value="F:catalytic activity"/>
    <property type="evidence" value="ECO:0007669"/>
    <property type="project" value="InterPro"/>
</dbReference>
<dbReference type="AlphaFoldDB" id="W4M947"/>
<dbReference type="InterPro" id="IPR003673">
    <property type="entry name" value="CoA-Trfase_fam_III"/>
</dbReference>
<dbReference type="Gene3D" id="3.30.1540.10">
    <property type="entry name" value="formyl-coa transferase, domain 3"/>
    <property type="match status" value="1"/>
</dbReference>
<keyword evidence="2" id="KW-1185">Reference proteome</keyword>
<proteinExistence type="predicted"/>
<organism evidence="1 2">
    <name type="scientific">Candidatus Entotheonella gemina</name>
    <dbReference type="NCBI Taxonomy" id="1429439"/>
    <lineage>
        <taxon>Bacteria</taxon>
        <taxon>Pseudomonadati</taxon>
        <taxon>Nitrospinota/Tectimicrobiota group</taxon>
        <taxon>Candidatus Tectimicrobiota</taxon>
        <taxon>Candidatus Entotheonellia</taxon>
        <taxon>Candidatus Entotheonellales</taxon>
        <taxon>Candidatus Entotheonellaceae</taxon>
        <taxon>Candidatus Entotheonella</taxon>
    </lineage>
</organism>
<name>W4M947_9BACT</name>
<sequence>MGPLSGVKMVEFGGIGPPPMCGMLLADMGADILRIDRTQPSGLGLPVPARYSVMDRSRCSVAIDLKKTEGVEAVMRLLEQADGIIEGFRPGVMERLGLGPEAVWARNPRLVFGRVTGWGQTGPLSHAAGHDINYISLIGATHAIGRRDQLPTPPLNLVGDFGGGALYLALGIVAALYEAKQSGQGQVVDAAMTDGAASLMASAYGMYASGLTNGRRGENIVDSGSHFYDVYETADGKLISIASIEAKFYAELLQRLGMEDEDLPL</sequence>
<evidence type="ECO:0008006" key="3">
    <source>
        <dbReference type="Google" id="ProtNLM"/>
    </source>
</evidence>
<dbReference type="InterPro" id="IPR044855">
    <property type="entry name" value="CoA-Trfase_III_dom3_sf"/>
</dbReference>
<dbReference type="Proteomes" id="UP000019140">
    <property type="component" value="Unassembled WGS sequence"/>
</dbReference>
<dbReference type="HOGENOM" id="CLU_033975_4_0_7"/>
<dbReference type="EMBL" id="AZHX01000691">
    <property type="protein sequence ID" value="ETX06446.1"/>
    <property type="molecule type" value="Genomic_DNA"/>
</dbReference>
<gene>
    <name evidence="1" type="ORF">ETSY2_17040</name>
</gene>
<dbReference type="PANTHER" id="PTHR48228:SF5">
    <property type="entry name" value="ALPHA-METHYLACYL-COA RACEMASE"/>
    <property type="match status" value="1"/>
</dbReference>
<feature type="non-terminal residue" evidence="1">
    <location>
        <position position="265"/>
    </location>
</feature>
<dbReference type="InterPro" id="IPR050509">
    <property type="entry name" value="CoA-transferase_III"/>
</dbReference>
<dbReference type="PANTHER" id="PTHR48228">
    <property type="entry name" value="SUCCINYL-COA--D-CITRAMALATE COA-TRANSFERASE"/>
    <property type="match status" value="1"/>
</dbReference>
<accession>W4M947</accession>
<dbReference type="SUPFAM" id="SSF89796">
    <property type="entry name" value="CoA-transferase family III (CaiB/BaiF)"/>
    <property type="match status" value="1"/>
</dbReference>
<dbReference type="Gene3D" id="3.40.50.10540">
    <property type="entry name" value="Crotonobetainyl-coa:carnitine coa-transferase, domain 1"/>
    <property type="match status" value="1"/>
</dbReference>
<protein>
    <recommendedName>
        <fullName evidence="3">Carnitine dehydratase</fullName>
    </recommendedName>
</protein>
<dbReference type="Pfam" id="PF02515">
    <property type="entry name" value="CoA_transf_3"/>
    <property type="match status" value="1"/>
</dbReference>
<reference evidence="1 2" key="1">
    <citation type="journal article" date="2014" name="Nature">
        <title>An environmental bacterial taxon with a large and distinct metabolic repertoire.</title>
        <authorList>
            <person name="Wilson M.C."/>
            <person name="Mori T."/>
            <person name="Ruckert C."/>
            <person name="Uria A.R."/>
            <person name="Helf M.J."/>
            <person name="Takada K."/>
            <person name="Gernert C."/>
            <person name="Steffens U.A."/>
            <person name="Heycke N."/>
            <person name="Schmitt S."/>
            <person name="Rinke C."/>
            <person name="Helfrich E.J."/>
            <person name="Brachmann A.O."/>
            <person name="Gurgui C."/>
            <person name="Wakimoto T."/>
            <person name="Kracht M."/>
            <person name="Crusemann M."/>
            <person name="Hentschel U."/>
            <person name="Abe I."/>
            <person name="Matsunaga S."/>
            <person name="Kalinowski J."/>
            <person name="Takeyama H."/>
            <person name="Piel J."/>
        </authorList>
    </citation>
    <scope>NUCLEOTIDE SEQUENCE [LARGE SCALE GENOMIC DNA]</scope>
    <source>
        <strain evidence="2">TSY2</strain>
    </source>
</reference>